<feature type="transmembrane region" description="Helical" evidence="1">
    <location>
        <begin position="72"/>
        <end position="91"/>
    </location>
</feature>
<reference evidence="2" key="1">
    <citation type="journal article" date="2020" name="Stud. Mycol.">
        <title>101 Dothideomycetes genomes: a test case for predicting lifestyles and emergence of pathogens.</title>
        <authorList>
            <person name="Haridas S."/>
            <person name="Albert R."/>
            <person name="Binder M."/>
            <person name="Bloem J."/>
            <person name="Labutti K."/>
            <person name="Salamov A."/>
            <person name="Andreopoulos B."/>
            <person name="Baker S."/>
            <person name="Barry K."/>
            <person name="Bills G."/>
            <person name="Bluhm B."/>
            <person name="Cannon C."/>
            <person name="Castanera R."/>
            <person name="Culley D."/>
            <person name="Daum C."/>
            <person name="Ezra D."/>
            <person name="Gonzalez J."/>
            <person name="Henrissat B."/>
            <person name="Kuo A."/>
            <person name="Liang C."/>
            <person name="Lipzen A."/>
            <person name="Lutzoni F."/>
            <person name="Magnuson J."/>
            <person name="Mondo S."/>
            <person name="Nolan M."/>
            <person name="Ohm R."/>
            <person name="Pangilinan J."/>
            <person name="Park H.-J."/>
            <person name="Ramirez L."/>
            <person name="Alfaro M."/>
            <person name="Sun H."/>
            <person name="Tritt A."/>
            <person name="Yoshinaga Y."/>
            <person name="Zwiers L.-H."/>
            <person name="Turgeon B."/>
            <person name="Goodwin S."/>
            <person name="Spatafora J."/>
            <person name="Crous P."/>
            <person name="Grigoriev I."/>
        </authorList>
    </citation>
    <scope>NUCLEOTIDE SEQUENCE</scope>
    <source>
        <strain evidence="2">CBS 116435</strain>
    </source>
</reference>
<organism evidence="2 3">
    <name type="scientific">Polychaeton citri CBS 116435</name>
    <dbReference type="NCBI Taxonomy" id="1314669"/>
    <lineage>
        <taxon>Eukaryota</taxon>
        <taxon>Fungi</taxon>
        <taxon>Dikarya</taxon>
        <taxon>Ascomycota</taxon>
        <taxon>Pezizomycotina</taxon>
        <taxon>Dothideomycetes</taxon>
        <taxon>Dothideomycetidae</taxon>
        <taxon>Capnodiales</taxon>
        <taxon>Capnodiaceae</taxon>
        <taxon>Polychaeton</taxon>
    </lineage>
</organism>
<evidence type="ECO:0000313" key="2">
    <source>
        <dbReference type="EMBL" id="KAF2724039.1"/>
    </source>
</evidence>
<dbReference type="EMBL" id="MU003773">
    <property type="protein sequence ID" value="KAF2724039.1"/>
    <property type="molecule type" value="Genomic_DNA"/>
</dbReference>
<name>A0A9P4QFS4_9PEZI</name>
<comment type="caution">
    <text evidence="2">The sequence shown here is derived from an EMBL/GenBank/DDBJ whole genome shotgun (WGS) entry which is preliminary data.</text>
</comment>
<keyword evidence="1" id="KW-1133">Transmembrane helix</keyword>
<accession>A0A9P4QFS4</accession>
<evidence type="ECO:0000313" key="3">
    <source>
        <dbReference type="Proteomes" id="UP000799441"/>
    </source>
</evidence>
<keyword evidence="1" id="KW-0812">Transmembrane</keyword>
<gene>
    <name evidence="2" type="ORF">K431DRAFT_164178</name>
</gene>
<keyword evidence="1" id="KW-0472">Membrane</keyword>
<proteinExistence type="predicted"/>
<evidence type="ECO:0000256" key="1">
    <source>
        <dbReference type="SAM" id="Phobius"/>
    </source>
</evidence>
<keyword evidence="3" id="KW-1185">Reference proteome</keyword>
<protein>
    <submittedName>
        <fullName evidence="2">Uncharacterized protein</fullName>
    </submittedName>
</protein>
<sequence>MMISLEGMGKHCGISSPQAPDSFQQQLYRIFYVSCTCVAACALPRCGSLGQAFLARLPGCEPSTCERSEQRFIGICCPFCVALAVTLPFPFPVSKK</sequence>
<dbReference type="Proteomes" id="UP000799441">
    <property type="component" value="Unassembled WGS sequence"/>
</dbReference>
<dbReference type="AlphaFoldDB" id="A0A9P4QFS4"/>